<dbReference type="EMBL" id="CP072642">
    <property type="protein sequence ID" value="QUV93743.1"/>
    <property type="molecule type" value="Genomic_DNA"/>
</dbReference>
<dbReference type="Pfam" id="PF00814">
    <property type="entry name" value="TsaD"/>
    <property type="match status" value="1"/>
</dbReference>
<dbReference type="EC" id="2.3.1.234" evidence="2"/>
<dbReference type="InterPro" id="IPR022496">
    <property type="entry name" value="T6A_TsaB"/>
</dbReference>
<sequence length="254" mass="26469">MTPDAPPPDAPPVETAAGVALTPTSWWLVVDTASPRLSLALLRGHELQAQWGVRSLHPSAHRVVADIAYLLERTGLRPKDLAALGALIGPGSFTGIRVGLAAVKGLAQPLNCPIATATTLEVLADAVLPLQQPTTVVVLNVSHRREVHGQAFSAGPDAEPRTLTAALTGEVHTVLEQLFRHVPKDCPRLLTGDALALLDDSNVSAFVGDLPRIAPPPWLAPVAAPRLAARLAAGVTCDAKTLTACYARAALPTG</sequence>
<dbReference type="InterPro" id="IPR043129">
    <property type="entry name" value="ATPase_NBD"/>
</dbReference>
<protein>
    <submittedName>
        <fullName evidence="2">tRNA (Adenosine(37)-N6)-threonylcarbamoyltransferase complex dimerization subunit type 1 TsaB</fullName>
        <ecNumber evidence="2">2.3.1.234</ecNumber>
    </submittedName>
</protein>
<accession>A0ABX8AYF6</accession>
<feature type="domain" description="Gcp-like" evidence="1">
    <location>
        <begin position="67"/>
        <end position="139"/>
    </location>
</feature>
<dbReference type="InterPro" id="IPR000905">
    <property type="entry name" value="Gcp-like_dom"/>
</dbReference>
<dbReference type="GO" id="GO:0061711">
    <property type="term" value="F:tRNA N(6)-L-threonylcarbamoyladenine synthase activity"/>
    <property type="evidence" value="ECO:0007669"/>
    <property type="project" value="UniProtKB-EC"/>
</dbReference>
<evidence type="ECO:0000313" key="3">
    <source>
        <dbReference type="Proteomes" id="UP000677668"/>
    </source>
</evidence>
<keyword evidence="2" id="KW-0012">Acyltransferase</keyword>
<name>A0ABX8AYF6_9BACT</name>
<dbReference type="RefSeq" id="WP_211422093.1">
    <property type="nucleotide sequence ID" value="NZ_CP072642.1"/>
</dbReference>
<dbReference type="NCBIfam" id="TIGR03725">
    <property type="entry name" value="T6A_YeaZ"/>
    <property type="match status" value="1"/>
</dbReference>
<proteinExistence type="predicted"/>
<evidence type="ECO:0000259" key="1">
    <source>
        <dbReference type="Pfam" id="PF00814"/>
    </source>
</evidence>
<keyword evidence="3" id="KW-1185">Reference proteome</keyword>
<dbReference type="Proteomes" id="UP000677668">
    <property type="component" value="Chromosome 1"/>
</dbReference>
<gene>
    <name evidence="2" type="primary">tsaB</name>
    <name evidence="2" type="ORF">J8C05_10290</name>
</gene>
<organism evidence="2 3">
    <name type="scientific">Chloracidobacterium sp. N</name>
    <dbReference type="NCBI Taxonomy" id="2821540"/>
    <lineage>
        <taxon>Bacteria</taxon>
        <taxon>Pseudomonadati</taxon>
        <taxon>Acidobacteriota</taxon>
        <taxon>Terriglobia</taxon>
        <taxon>Terriglobales</taxon>
        <taxon>Acidobacteriaceae</taxon>
        <taxon>Chloracidobacterium</taxon>
        <taxon>Chloracidobacterium aggregatum</taxon>
    </lineage>
</organism>
<evidence type="ECO:0000313" key="2">
    <source>
        <dbReference type="EMBL" id="QUV93743.1"/>
    </source>
</evidence>
<dbReference type="Gene3D" id="3.30.420.40">
    <property type="match status" value="2"/>
</dbReference>
<reference evidence="2 3" key="1">
    <citation type="submission" date="2021-03" db="EMBL/GenBank/DDBJ databases">
        <title>Genomic and phenotypic characterization of Chloracidobacterium isolates provides evidence for multiple species.</title>
        <authorList>
            <person name="Saini M.K."/>
            <person name="Costas A.M.G."/>
            <person name="Tank M."/>
            <person name="Bryant D.A."/>
        </authorList>
    </citation>
    <scope>NUCLEOTIDE SEQUENCE [LARGE SCALE GENOMIC DNA]</scope>
    <source>
        <strain evidence="2 3">N</strain>
    </source>
</reference>
<dbReference type="SUPFAM" id="SSF53067">
    <property type="entry name" value="Actin-like ATPase domain"/>
    <property type="match status" value="1"/>
</dbReference>
<keyword evidence="2" id="KW-0808">Transferase</keyword>